<dbReference type="EMBL" id="AAWS01000011">
    <property type="protein sequence ID" value="EAY29406.1"/>
    <property type="molecule type" value="Genomic_DNA"/>
</dbReference>
<evidence type="ECO:0000256" key="2">
    <source>
        <dbReference type="ARBA" id="ARBA00022692"/>
    </source>
</evidence>
<proteinExistence type="predicted"/>
<reference evidence="7 8" key="1">
    <citation type="submission" date="2007-01" db="EMBL/GenBank/DDBJ databases">
        <authorList>
            <person name="Haygood M."/>
            <person name="Podell S."/>
            <person name="Anderson C."/>
            <person name="Hopkinson B."/>
            <person name="Roe K."/>
            <person name="Barbeau K."/>
            <person name="Gaasterland T."/>
            <person name="Ferriera S."/>
            <person name="Johnson J."/>
            <person name="Kravitz S."/>
            <person name="Beeson K."/>
            <person name="Sutton G."/>
            <person name="Rogers Y.-H."/>
            <person name="Friedman R."/>
            <person name="Frazier M."/>
            <person name="Venter J.C."/>
        </authorList>
    </citation>
    <scope>NUCLEOTIDE SEQUENCE [LARGE SCALE GENOMIC DNA]</scope>
    <source>
        <strain evidence="7 8">ATCC 23134</strain>
    </source>
</reference>
<keyword evidence="2 5" id="KW-0812">Transmembrane</keyword>
<dbReference type="Proteomes" id="UP000004095">
    <property type="component" value="Unassembled WGS sequence"/>
</dbReference>
<dbReference type="SMART" id="SM00327">
    <property type="entry name" value="VWA"/>
    <property type="match status" value="1"/>
</dbReference>
<name>A1ZJV3_MICM2</name>
<evidence type="ECO:0000256" key="1">
    <source>
        <dbReference type="ARBA" id="ARBA00022475"/>
    </source>
</evidence>
<evidence type="ECO:0000313" key="7">
    <source>
        <dbReference type="EMBL" id="EAY29406.1"/>
    </source>
</evidence>
<evidence type="ECO:0000256" key="3">
    <source>
        <dbReference type="ARBA" id="ARBA00022989"/>
    </source>
</evidence>
<dbReference type="AlphaFoldDB" id="A1ZJV3"/>
<gene>
    <name evidence="7" type="ORF">M23134_01462</name>
</gene>
<dbReference type="InterPro" id="IPR002035">
    <property type="entry name" value="VWF_A"/>
</dbReference>
<feature type="transmembrane region" description="Helical" evidence="5">
    <location>
        <begin position="34"/>
        <end position="54"/>
    </location>
</feature>
<dbReference type="eggNOG" id="COG2304">
    <property type="taxonomic scope" value="Bacteria"/>
</dbReference>
<comment type="caution">
    <text evidence="7">The sequence shown here is derived from an EMBL/GenBank/DDBJ whole genome shotgun (WGS) entry which is preliminary data.</text>
</comment>
<accession>A1ZJV3</accession>
<dbReference type="SUPFAM" id="SSF53300">
    <property type="entry name" value="vWA-like"/>
    <property type="match status" value="1"/>
</dbReference>
<dbReference type="PROSITE" id="PS50234">
    <property type="entry name" value="VWFA"/>
    <property type="match status" value="1"/>
</dbReference>
<protein>
    <submittedName>
        <fullName evidence="7">von Willebrand factor, type A, putative</fullName>
    </submittedName>
</protein>
<keyword evidence="8" id="KW-1185">Reference proteome</keyword>
<dbReference type="Gene3D" id="3.40.50.410">
    <property type="entry name" value="von Willebrand factor, type A domain"/>
    <property type="match status" value="1"/>
</dbReference>
<feature type="transmembrane region" description="Helical" evidence="5">
    <location>
        <begin position="74"/>
        <end position="95"/>
    </location>
</feature>
<dbReference type="PANTHER" id="PTHR22550">
    <property type="entry name" value="SPORE GERMINATION PROTEIN"/>
    <property type="match status" value="1"/>
</dbReference>
<keyword evidence="4 5" id="KW-0472">Membrane</keyword>
<dbReference type="InterPro" id="IPR050768">
    <property type="entry name" value="UPF0353/GerABKA_families"/>
</dbReference>
<dbReference type="PANTHER" id="PTHR22550:SF5">
    <property type="entry name" value="LEUCINE ZIPPER PROTEIN 4"/>
    <property type="match status" value="1"/>
</dbReference>
<feature type="domain" description="VWFA" evidence="6">
    <location>
        <begin position="106"/>
        <end position="310"/>
    </location>
</feature>
<organism evidence="7 8">
    <name type="scientific">Microscilla marina ATCC 23134</name>
    <dbReference type="NCBI Taxonomy" id="313606"/>
    <lineage>
        <taxon>Bacteria</taxon>
        <taxon>Pseudomonadati</taxon>
        <taxon>Bacteroidota</taxon>
        <taxon>Cytophagia</taxon>
        <taxon>Cytophagales</taxon>
        <taxon>Microscillaceae</taxon>
        <taxon>Microscilla</taxon>
    </lineage>
</organism>
<evidence type="ECO:0000259" key="6">
    <source>
        <dbReference type="PROSITE" id="PS50234"/>
    </source>
</evidence>
<keyword evidence="1" id="KW-1003">Cell membrane</keyword>
<evidence type="ECO:0000256" key="4">
    <source>
        <dbReference type="ARBA" id="ARBA00023136"/>
    </source>
</evidence>
<keyword evidence="3 5" id="KW-1133">Transmembrane helix</keyword>
<dbReference type="Pfam" id="PF00092">
    <property type="entry name" value="VWA"/>
    <property type="match status" value="1"/>
</dbReference>
<sequence length="354" mass="40027">MITKINECFTFLYAQEPSNYLRTNSMGLQWYQDIGIVEYILIATFLVATTFYILRIRRIAHALNTHYRWVFFKLPLRIIYFALLIIALLGPSFGFGKKSIAVVGKDIFIAVDLSLSMKATDIPPSRLEKIKYELSNIINTLKSDRIGLVIFSSSAFMHCPLTYDKGALNLFTQILNTNLMPIGNAGTDFYAPLELVLKKYQEANKSNRKQQNEYAKVVVLFSDGEEFGDRYTAIVDQYKQNNIRVFTVGVGSLQGGKIPTSLGFKKDKKGKVVLSKLSTTSLQTIAEQTNGRFFEVSETKNEIPELINTIQEIKGQKLDVRNIDVSSNKYAYFAWAALALLFLDVLITVKVISL</sequence>
<dbReference type="InterPro" id="IPR036465">
    <property type="entry name" value="vWFA_dom_sf"/>
</dbReference>
<feature type="transmembrane region" description="Helical" evidence="5">
    <location>
        <begin position="330"/>
        <end position="352"/>
    </location>
</feature>
<evidence type="ECO:0000313" key="8">
    <source>
        <dbReference type="Proteomes" id="UP000004095"/>
    </source>
</evidence>
<evidence type="ECO:0000256" key="5">
    <source>
        <dbReference type="SAM" id="Phobius"/>
    </source>
</evidence>